<dbReference type="PANTHER" id="PTHR46696:SF1">
    <property type="entry name" value="CYTOCHROME P450 YJIB-RELATED"/>
    <property type="match status" value="1"/>
</dbReference>
<proteinExistence type="inferred from homology"/>
<keyword evidence="4" id="KW-1185">Reference proteome</keyword>
<evidence type="ECO:0000256" key="2">
    <source>
        <dbReference type="SAM" id="MobiDB-lite"/>
    </source>
</evidence>
<dbReference type="InterPro" id="IPR001128">
    <property type="entry name" value="Cyt_P450"/>
</dbReference>
<feature type="region of interest" description="Disordered" evidence="2">
    <location>
        <begin position="406"/>
        <end position="443"/>
    </location>
</feature>
<feature type="region of interest" description="Disordered" evidence="2">
    <location>
        <begin position="284"/>
        <end position="374"/>
    </location>
</feature>
<dbReference type="NCBIfam" id="TIGR04354">
    <property type="entry name" value="amphi-Trp"/>
    <property type="match status" value="1"/>
</dbReference>
<feature type="compositionally biased region" description="Low complexity" evidence="2">
    <location>
        <begin position="344"/>
        <end position="362"/>
    </location>
</feature>
<accession>A0A9X3EN88</accession>
<dbReference type="InterPro" id="IPR036396">
    <property type="entry name" value="Cyt_P450_sf"/>
</dbReference>
<dbReference type="GO" id="GO:0020037">
    <property type="term" value="F:heme binding"/>
    <property type="evidence" value="ECO:0007669"/>
    <property type="project" value="InterPro"/>
</dbReference>
<sequence length="530" mass="57488">MRLPWRAKPSEIEVDLRSPEMRADPYPTYARLRRERPLALAVDGFGGEVWAVSRYADVQEALRDPRLGCNQRSATGKSDMDRWYVPKIMRAFGETMLSQDDEGHRRLRGLVHKAFTPRMIENLTRRVEDLVDELLARAASRGQFDLIADFALPLPLTIISEMMGVPDDRDRLRFHGWIAGILEGGDPSPMNVLKQLPDMVQLARFFSKLVAAHKLAPREDLTSALIEAREKDDKLSDAELTAMLFVLLLAGHETTVNLIGNGTLALLEHPEQLALLRAAGAGGGGGRGAAALHQPGADAEPAVRPRRHHAARADDPPRGPRDRPDRLGQPRRGGVPPRRRARPAARAQPPRGVRPRGPLLRGGAAGPAGGADRAGDAGLAVPAAAPGGAARAAAVAQDDGAARARGAAGARRLTADEERASAAGGDGRAENGEPRFVGRGSPGCTRLRGPRAARWSRVAGMADRDVERNCSPETFVETLRRLADAIERGEAFRIQVAGARFNVPRDAALSIEHEVAGDEEELELQLRWRR</sequence>
<dbReference type="InterPro" id="IPR002397">
    <property type="entry name" value="Cyt_P450_B"/>
</dbReference>
<comment type="similarity">
    <text evidence="1">Belongs to the cytochrome P450 family.</text>
</comment>
<protein>
    <submittedName>
        <fullName evidence="3">Cytochrome P450</fullName>
    </submittedName>
</protein>
<dbReference type="Pfam" id="PF00067">
    <property type="entry name" value="p450"/>
    <property type="match status" value="1"/>
</dbReference>
<evidence type="ECO:0000313" key="3">
    <source>
        <dbReference type="EMBL" id="MCY1007189.1"/>
    </source>
</evidence>
<dbReference type="GO" id="GO:0004497">
    <property type="term" value="F:monooxygenase activity"/>
    <property type="evidence" value="ECO:0007669"/>
    <property type="project" value="InterPro"/>
</dbReference>
<dbReference type="InterPro" id="IPR027598">
    <property type="entry name" value="Amphi-Trp_dom"/>
</dbReference>
<dbReference type="SUPFAM" id="SSF48264">
    <property type="entry name" value="Cytochrome P450"/>
    <property type="match status" value="1"/>
</dbReference>
<dbReference type="Gene3D" id="1.10.630.10">
    <property type="entry name" value="Cytochrome P450"/>
    <property type="match status" value="1"/>
</dbReference>
<evidence type="ECO:0000313" key="4">
    <source>
        <dbReference type="Proteomes" id="UP001150924"/>
    </source>
</evidence>
<dbReference type="AlphaFoldDB" id="A0A9X3EN88"/>
<dbReference type="PANTHER" id="PTHR46696">
    <property type="entry name" value="P450, PUTATIVE (EUROFUNG)-RELATED"/>
    <property type="match status" value="1"/>
</dbReference>
<comment type="caution">
    <text evidence="3">The sequence shown here is derived from an EMBL/GenBank/DDBJ whole genome shotgun (WGS) entry which is preliminary data.</text>
</comment>
<dbReference type="PRINTS" id="PR00359">
    <property type="entry name" value="BP450"/>
</dbReference>
<feature type="compositionally biased region" description="Basic and acidic residues" evidence="2">
    <location>
        <begin position="311"/>
        <end position="328"/>
    </location>
</feature>
<dbReference type="GO" id="GO:0016705">
    <property type="term" value="F:oxidoreductase activity, acting on paired donors, with incorporation or reduction of molecular oxygen"/>
    <property type="evidence" value="ECO:0007669"/>
    <property type="project" value="InterPro"/>
</dbReference>
<dbReference type="GO" id="GO:0005506">
    <property type="term" value="F:iron ion binding"/>
    <property type="evidence" value="ECO:0007669"/>
    <property type="project" value="InterPro"/>
</dbReference>
<dbReference type="Proteomes" id="UP001150924">
    <property type="component" value="Unassembled WGS sequence"/>
</dbReference>
<gene>
    <name evidence="3" type="ORF">OV079_16825</name>
</gene>
<organism evidence="3 4">
    <name type="scientific">Nannocystis pusilla</name>
    <dbReference type="NCBI Taxonomy" id="889268"/>
    <lineage>
        <taxon>Bacteria</taxon>
        <taxon>Pseudomonadati</taxon>
        <taxon>Myxococcota</taxon>
        <taxon>Polyangia</taxon>
        <taxon>Nannocystales</taxon>
        <taxon>Nannocystaceae</taxon>
        <taxon>Nannocystis</taxon>
    </lineage>
</organism>
<dbReference type="EMBL" id="JAPNKE010000002">
    <property type="protein sequence ID" value="MCY1007189.1"/>
    <property type="molecule type" value="Genomic_DNA"/>
</dbReference>
<name>A0A9X3EN88_9BACT</name>
<evidence type="ECO:0000256" key="1">
    <source>
        <dbReference type="ARBA" id="ARBA00010617"/>
    </source>
</evidence>
<reference evidence="3" key="1">
    <citation type="submission" date="2022-11" db="EMBL/GenBank/DDBJ databases">
        <title>Minimal conservation of predation-associated metabolite biosynthetic gene clusters underscores biosynthetic potential of Myxococcota including descriptions for ten novel species: Archangium lansinium sp. nov., Myxococcus landrumus sp. nov., Nannocystis bai.</title>
        <authorList>
            <person name="Ahearne A."/>
            <person name="Stevens C."/>
            <person name="Phillips K."/>
        </authorList>
    </citation>
    <scope>NUCLEOTIDE SEQUENCE</scope>
    <source>
        <strain evidence="3">Na p29</strain>
    </source>
</reference>